<evidence type="ECO:0000259" key="7">
    <source>
        <dbReference type="Pfam" id="PF17917"/>
    </source>
</evidence>
<evidence type="ECO:0000256" key="1">
    <source>
        <dbReference type="ARBA" id="ARBA00022679"/>
    </source>
</evidence>
<dbReference type="Proteomes" id="UP000299102">
    <property type="component" value="Unassembled WGS sequence"/>
</dbReference>
<comment type="caution">
    <text evidence="8">The sequence shown here is derived from an EMBL/GenBank/DDBJ whole genome shotgun (WGS) entry which is preliminary data.</text>
</comment>
<evidence type="ECO:0000313" key="8">
    <source>
        <dbReference type="EMBL" id="GBP81331.1"/>
    </source>
</evidence>
<dbReference type="Pfam" id="PF17917">
    <property type="entry name" value="RT_RNaseH"/>
    <property type="match status" value="1"/>
</dbReference>
<evidence type="ECO:0000256" key="3">
    <source>
        <dbReference type="ARBA" id="ARBA00022722"/>
    </source>
</evidence>
<dbReference type="GO" id="GO:0003964">
    <property type="term" value="F:RNA-directed DNA polymerase activity"/>
    <property type="evidence" value="ECO:0007669"/>
    <property type="project" value="UniProtKB-KW"/>
</dbReference>
<evidence type="ECO:0000256" key="6">
    <source>
        <dbReference type="ARBA" id="ARBA00022918"/>
    </source>
</evidence>
<proteinExistence type="predicted"/>
<keyword evidence="6" id="KW-0695">RNA-directed DNA polymerase</keyword>
<evidence type="ECO:0000256" key="2">
    <source>
        <dbReference type="ARBA" id="ARBA00022695"/>
    </source>
</evidence>
<dbReference type="InterPro" id="IPR041373">
    <property type="entry name" value="RT_RNaseH"/>
</dbReference>
<feature type="domain" description="Reverse transcriptase RNase H-like" evidence="7">
    <location>
        <begin position="88"/>
        <end position="121"/>
    </location>
</feature>
<evidence type="ECO:0000256" key="4">
    <source>
        <dbReference type="ARBA" id="ARBA00022759"/>
    </source>
</evidence>
<keyword evidence="4" id="KW-0255">Endonuclease</keyword>
<keyword evidence="9" id="KW-1185">Reference proteome</keyword>
<dbReference type="AlphaFoldDB" id="A0A4C1YXW2"/>
<name>A0A4C1YXW2_EUMVA</name>
<dbReference type="GO" id="GO:0004519">
    <property type="term" value="F:endonuclease activity"/>
    <property type="evidence" value="ECO:0007669"/>
    <property type="project" value="UniProtKB-KW"/>
</dbReference>
<evidence type="ECO:0000313" key="9">
    <source>
        <dbReference type="Proteomes" id="UP000299102"/>
    </source>
</evidence>
<organism evidence="8 9">
    <name type="scientific">Eumeta variegata</name>
    <name type="common">Bagworm moth</name>
    <name type="synonym">Eumeta japonica</name>
    <dbReference type="NCBI Taxonomy" id="151549"/>
    <lineage>
        <taxon>Eukaryota</taxon>
        <taxon>Metazoa</taxon>
        <taxon>Ecdysozoa</taxon>
        <taxon>Arthropoda</taxon>
        <taxon>Hexapoda</taxon>
        <taxon>Insecta</taxon>
        <taxon>Pterygota</taxon>
        <taxon>Neoptera</taxon>
        <taxon>Endopterygota</taxon>
        <taxon>Lepidoptera</taxon>
        <taxon>Glossata</taxon>
        <taxon>Ditrysia</taxon>
        <taxon>Tineoidea</taxon>
        <taxon>Psychidae</taxon>
        <taxon>Oiketicinae</taxon>
        <taxon>Eumeta</taxon>
    </lineage>
</organism>
<keyword evidence="2" id="KW-0548">Nucleotidyltransferase</keyword>
<evidence type="ECO:0000256" key="5">
    <source>
        <dbReference type="ARBA" id="ARBA00022801"/>
    </source>
</evidence>
<reference evidence="8 9" key="1">
    <citation type="journal article" date="2019" name="Commun. Biol.">
        <title>The bagworm genome reveals a unique fibroin gene that provides high tensile strength.</title>
        <authorList>
            <person name="Kono N."/>
            <person name="Nakamura H."/>
            <person name="Ohtoshi R."/>
            <person name="Tomita M."/>
            <person name="Numata K."/>
            <person name="Arakawa K."/>
        </authorList>
    </citation>
    <scope>NUCLEOTIDE SEQUENCE [LARGE SCALE GENOMIC DNA]</scope>
</reference>
<dbReference type="OrthoDB" id="411823at2759"/>
<keyword evidence="3" id="KW-0540">Nuclease</keyword>
<sequence>MGHNGFAQYLYRFNLRDSPRCAFDPAKAQDVLHVLKDCEMFLRERAALEMGIGIRISRRHFPEILEEPDRVLAPYDLEAETIFSMDVGAGEKVIAYASRALTEAERAYSQIQKEATVIIFGI</sequence>
<dbReference type="GO" id="GO:0016787">
    <property type="term" value="F:hydrolase activity"/>
    <property type="evidence" value="ECO:0007669"/>
    <property type="project" value="UniProtKB-KW"/>
</dbReference>
<accession>A0A4C1YXW2</accession>
<protein>
    <recommendedName>
        <fullName evidence="7">Reverse transcriptase RNase H-like domain-containing protein</fullName>
    </recommendedName>
</protein>
<keyword evidence="5" id="KW-0378">Hydrolase</keyword>
<dbReference type="EMBL" id="BGZK01001506">
    <property type="protein sequence ID" value="GBP81331.1"/>
    <property type="molecule type" value="Genomic_DNA"/>
</dbReference>
<gene>
    <name evidence="8" type="ORF">EVAR_53725_1</name>
</gene>
<keyword evidence="1" id="KW-0808">Transferase</keyword>